<dbReference type="GO" id="GO:0019985">
    <property type="term" value="P:translesion synthesis"/>
    <property type="evidence" value="ECO:0007669"/>
    <property type="project" value="TreeGrafter"/>
</dbReference>
<evidence type="ECO:0000259" key="4">
    <source>
        <dbReference type="PROSITE" id="PS50173"/>
    </source>
</evidence>
<dbReference type="Pfam" id="PF11799">
    <property type="entry name" value="IMS_C"/>
    <property type="match status" value="1"/>
</dbReference>
<feature type="region of interest" description="Disordered" evidence="3">
    <location>
        <begin position="494"/>
        <end position="528"/>
    </location>
</feature>
<gene>
    <name evidence="5" type="ORF">ILUMI_00671</name>
</gene>
<dbReference type="Gene3D" id="1.10.150.20">
    <property type="entry name" value="5' to 3' exonuclease, C-terminal subdomain"/>
    <property type="match status" value="1"/>
</dbReference>
<sequence>MSNDLALDLDEHSHTIIHIDLDCFYAQVEMIRNPSLRNVPLGIQQKSLLVTCNYIARECGVKKCTTIADAKSVCPNLVLINGEDLYDYRKISYQVTAYLQRYSPLVERLGLDENFVDVTSIVNDRIQNVIIDDIKIEGHVFGETNEFCQCGCQDRLKIGSMIAQQIRDGIRKELNLTSCAGIAHNKLLAKLVGSVHKPNQQTTIFPNSALELMLDFKKVARIPGVGHTMAETLERLNIKTIEDLHNCKFEELKSALTPEKAKWLVNMSYGRDTSAVKPSGKPQSIGLEDSCKTITAEAEIKEKFHQLLNRLIILVSEDGRIPTTIKVTIRKFDKISHRESRQCNISPNLFIIEKHSSNIHLNEQSENKLMSIIMNLFNKLVNVSQPYHITLLGLSFTKFQERFSGRSSIASYFIKDVAVQSITSIENMRATQDITENLPTTSQHALNTDAFLESEIEPSPKKSKITSFAVQHAQFNEPEYSSPSKLRVADLQLNSKESDKSESETETGKLDSKANESNGHNINQHIQCPPDADEEVFWELPTDVQQELWSEWKRNRQRDNESTNKPLKKAKTNTILNYFVKS</sequence>
<dbReference type="InterPro" id="IPR001126">
    <property type="entry name" value="UmuC"/>
</dbReference>
<dbReference type="GO" id="GO:0006281">
    <property type="term" value="P:DNA repair"/>
    <property type="evidence" value="ECO:0007669"/>
    <property type="project" value="InterPro"/>
</dbReference>
<dbReference type="FunFam" id="3.40.1170.60:FF:000006">
    <property type="entry name" value="DNA polymerase iota"/>
    <property type="match status" value="1"/>
</dbReference>
<dbReference type="Pfam" id="PF00817">
    <property type="entry name" value="IMS"/>
    <property type="match status" value="1"/>
</dbReference>
<dbReference type="PANTHER" id="PTHR46404:SF1">
    <property type="entry name" value="DNA POLYMERASE IOTA"/>
    <property type="match status" value="1"/>
</dbReference>
<dbReference type="InterPro" id="IPR043128">
    <property type="entry name" value="Rev_trsase/Diguanyl_cyclase"/>
</dbReference>
<dbReference type="EMBL" id="VTPC01000518">
    <property type="protein sequence ID" value="KAF2905505.1"/>
    <property type="molecule type" value="Genomic_DNA"/>
</dbReference>
<dbReference type="Gene3D" id="6.10.250.1630">
    <property type="match status" value="1"/>
</dbReference>
<dbReference type="Gene3D" id="3.30.1490.100">
    <property type="entry name" value="DNA polymerase, Y-family, little finger domain"/>
    <property type="match status" value="1"/>
</dbReference>
<accession>A0A8K0GI69</accession>
<dbReference type="GO" id="GO:0003887">
    <property type="term" value="F:DNA-directed DNA polymerase activity"/>
    <property type="evidence" value="ECO:0007669"/>
    <property type="project" value="InterPro"/>
</dbReference>
<dbReference type="FunFam" id="3.30.1490.100:FF:000003">
    <property type="entry name" value="Polymerase (DNA directed) iota"/>
    <property type="match status" value="1"/>
</dbReference>
<feature type="compositionally biased region" description="Basic and acidic residues" evidence="3">
    <location>
        <begin position="551"/>
        <end position="562"/>
    </location>
</feature>
<dbReference type="Pfam" id="PF21999">
    <property type="entry name" value="IMS_HHH_1"/>
    <property type="match status" value="1"/>
</dbReference>
<protein>
    <recommendedName>
        <fullName evidence="4">UmuC domain-containing protein</fullName>
    </recommendedName>
</protein>
<dbReference type="InterPro" id="IPR053848">
    <property type="entry name" value="IMS_HHH_1"/>
</dbReference>
<organism evidence="5 6">
    <name type="scientific">Ignelater luminosus</name>
    <name type="common">Cucubano</name>
    <name type="synonym">Pyrophorus luminosus</name>
    <dbReference type="NCBI Taxonomy" id="2038154"/>
    <lineage>
        <taxon>Eukaryota</taxon>
        <taxon>Metazoa</taxon>
        <taxon>Ecdysozoa</taxon>
        <taxon>Arthropoda</taxon>
        <taxon>Hexapoda</taxon>
        <taxon>Insecta</taxon>
        <taxon>Pterygota</taxon>
        <taxon>Neoptera</taxon>
        <taxon>Endopterygota</taxon>
        <taxon>Coleoptera</taxon>
        <taxon>Polyphaga</taxon>
        <taxon>Elateriformia</taxon>
        <taxon>Elateroidea</taxon>
        <taxon>Elateridae</taxon>
        <taxon>Agrypninae</taxon>
        <taxon>Pyrophorini</taxon>
        <taxon>Ignelater</taxon>
    </lineage>
</organism>
<dbReference type="OrthoDB" id="1747274at2759"/>
<keyword evidence="6" id="KW-1185">Reference proteome</keyword>
<dbReference type="GO" id="GO:0003684">
    <property type="term" value="F:damaged DNA binding"/>
    <property type="evidence" value="ECO:0007669"/>
    <property type="project" value="InterPro"/>
</dbReference>
<comment type="caution">
    <text evidence="5">The sequence shown here is derived from an EMBL/GenBank/DDBJ whole genome shotgun (WGS) entry which is preliminary data.</text>
</comment>
<name>A0A8K0GI69_IGNLU</name>
<evidence type="ECO:0000313" key="5">
    <source>
        <dbReference type="EMBL" id="KAF2905505.1"/>
    </source>
</evidence>
<evidence type="ECO:0000256" key="2">
    <source>
        <dbReference type="ARBA" id="ARBA00022634"/>
    </source>
</evidence>
<dbReference type="SUPFAM" id="SSF56672">
    <property type="entry name" value="DNA/RNA polymerases"/>
    <property type="match status" value="1"/>
</dbReference>
<evidence type="ECO:0000256" key="1">
    <source>
        <dbReference type="ARBA" id="ARBA00010945"/>
    </source>
</evidence>
<dbReference type="PIRSF" id="PIRSF036603">
    <property type="entry name" value="DPol_eta"/>
    <property type="match status" value="1"/>
</dbReference>
<comment type="similarity">
    <text evidence="1">Belongs to the DNA polymerase type-Y family.</text>
</comment>
<dbReference type="InterPro" id="IPR017961">
    <property type="entry name" value="DNA_pol_Y-fam_little_finger"/>
</dbReference>
<feature type="domain" description="UmuC" evidence="4">
    <location>
        <begin position="16"/>
        <end position="226"/>
    </location>
</feature>
<dbReference type="PANTHER" id="PTHR46404">
    <property type="entry name" value="DNA POLYMERASE IOTA"/>
    <property type="match status" value="1"/>
</dbReference>
<keyword evidence="2" id="KW-0237">DNA synthesis</keyword>
<dbReference type="AlphaFoldDB" id="A0A8K0GI69"/>
<proteinExistence type="inferred from homology"/>
<dbReference type="PROSITE" id="PS50173">
    <property type="entry name" value="UMUC"/>
    <property type="match status" value="1"/>
</dbReference>
<evidence type="ECO:0000313" key="6">
    <source>
        <dbReference type="Proteomes" id="UP000801492"/>
    </source>
</evidence>
<dbReference type="FunFam" id="3.30.70.270:FF:000013">
    <property type="entry name" value="Polymerase (DNA directed) iota"/>
    <property type="match status" value="1"/>
</dbReference>
<dbReference type="Gene3D" id="3.30.70.270">
    <property type="match status" value="1"/>
</dbReference>
<dbReference type="Proteomes" id="UP000801492">
    <property type="component" value="Unassembled WGS sequence"/>
</dbReference>
<dbReference type="Gene3D" id="3.40.1170.60">
    <property type="match status" value="1"/>
</dbReference>
<feature type="compositionally biased region" description="Polar residues" evidence="3">
    <location>
        <begin position="515"/>
        <end position="526"/>
    </location>
</feature>
<dbReference type="SUPFAM" id="SSF100879">
    <property type="entry name" value="Lesion bypass DNA polymerase (Y-family), little finger domain"/>
    <property type="match status" value="1"/>
</dbReference>
<evidence type="ECO:0000256" key="3">
    <source>
        <dbReference type="SAM" id="MobiDB-lite"/>
    </source>
</evidence>
<dbReference type="InterPro" id="IPR036775">
    <property type="entry name" value="DNA_pol_Y-fam_lit_finger_sf"/>
</dbReference>
<feature type="compositionally biased region" description="Basic and acidic residues" evidence="3">
    <location>
        <begin position="496"/>
        <end position="514"/>
    </location>
</feature>
<feature type="region of interest" description="Disordered" evidence="3">
    <location>
        <begin position="551"/>
        <end position="572"/>
    </location>
</feature>
<dbReference type="InterPro" id="IPR043502">
    <property type="entry name" value="DNA/RNA_pol_sf"/>
</dbReference>
<reference evidence="5" key="1">
    <citation type="submission" date="2019-08" db="EMBL/GenBank/DDBJ databases">
        <title>The genome of the North American firefly Photinus pyralis.</title>
        <authorList>
            <consortium name="Photinus pyralis genome working group"/>
            <person name="Fallon T.R."/>
            <person name="Sander Lower S.E."/>
            <person name="Weng J.-K."/>
        </authorList>
    </citation>
    <scope>NUCLEOTIDE SEQUENCE</scope>
    <source>
        <strain evidence="5">TRF0915ILg1</strain>
        <tissue evidence="5">Whole body</tissue>
    </source>
</reference>